<evidence type="ECO:0000259" key="2">
    <source>
        <dbReference type="Pfam" id="PF06742"/>
    </source>
</evidence>
<dbReference type="Pfam" id="PF06863">
    <property type="entry name" value="DUF1254"/>
    <property type="match status" value="1"/>
</dbReference>
<dbReference type="Gene3D" id="2.60.40.1610">
    <property type="entry name" value="Domain of unknown function DUF1254"/>
    <property type="match status" value="1"/>
</dbReference>
<evidence type="ECO:0000313" key="5">
    <source>
        <dbReference type="Proteomes" id="UP000799750"/>
    </source>
</evidence>
<dbReference type="InterPro" id="IPR010679">
    <property type="entry name" value="DUF1254"/>
</dbReference>
<dbReference type="PANTHER" id="PTHR36509">
    <property type="entry name" value="BLL3101 PROTEIN"/>
    <property type="match status" value="1"/>
</dbReference>
<dbReference type="SUPFAM" id="SSF160935">
    <property type="entry name" value="VPA0735-like"/>
    <property type="match status" value="1"/>
</dbReference>
<feature type="domain" description="DUF1214" evidence="2">
    <location>
        <begin position="346"/>
        <end position="453"/>
    </location>
</feature>
<dbReference type="Gene3D" id="2.60.120.600">
    <property type="entry name" value="Domain of unknown function DUF1214, C-terminal domain"/>
    <property type="match status" value="1"/>
</dbReference>
<name>A0A6A6QU95_9PEZI</name>
<sequence>MQPHHLLFALLFGSIQCAPLSSPSSDLLRSLNLSVDELGATVFSLIYGTPLMNFYQLAAGTLTSVGPNFIGHRNTTATASTKNVVRPNVDTIYGTAATDLSATDLVLVVPPMDADRFYLFALYDPYGDNFATIGSVAASKPGKYLLRSSESNCDDDCEGYQGCITFPTPIGTILVRIEVKNNGTDVAEVNSYFSKVSLTPINPRKSSLPALSLADFDTLSNNTAVSTLELTARLESRSPPETADFQAAVPGILALAGISNGVYTKPASVNLTHASELVNASAAAFTNAPGNYPSFGNGWSILNSSYSGTFESGTAIIPRALTATALYLQNQAANALYPTLGATQLSLTDSEAYVFTFSGKPPVASDGFWSVTMYDDAGYLVPNDVDTYAVGDRSNITFPSGDLVYGSGAKDGSFQVLVQDANVPPPSNWTANWLPAPSGGGDFTVTFRLYAPTTGASDGSYAYPVVTKGDAITA</sequence>
<reference evidence="4" key="1">
    <citation type="journal article" date="2020" name="Stud. Mycol.">
        <title>101 Dothideomycetes genomes: a test case for predicting lifestyles and emergence of pathogens.</title>
        <authorList>
            <person name="Haridas S."/>
            <person name="Albert R."/>
            <person name="Binder M."/>
            <person name="Bloem J."/>
            <person name="Labutti K."/>
            <person name="Salamov A."/>
            <person name="Andreopoulos B."/>
            <person name="Baker S."/>
            <person name="Barry K."/>
            <person name="Bills G."/>
            <person name="Bluhm B."/>
            <person name="Cannon C."/>
            <person name="Castanera R."/>
            <person name="Culley D."/>
            <person name="Daum C."/>
            <person name="Ezra D."/>
            <person name="Gonzalez J."/>
            <person name="Henrissat B."/>
            <person name="Kuo A."/>
            <person name="Liang C."/>
            <person name="Lipzen A."/>
            <person name="Lutzoni F."/>
            <person name="Magnuson J."/>
            <person name="Mondo S."/>
            <person name="Nolan M."/>
            <person name="Ohm R."/>
            <person name="Pangilinan J."/>
            <person name="Park H.-J."/>
            <person name="Ramirez L."/>
            <person name="Alfaro M."/>
            <person name="Sun H."/>
            <person name="Tritt A."/>
            <person name="Yoshinaga Y."/>
            <person name="Zwiers L.-H."/>
            <person name="Turgeon B."/>
            <person name="Goodwin S."/>
            <person name="Spatafora J."/>
            <person name="Crous P."/>
            <person name="Grigoriev I."/>
        </authorList>
    </citation>
    <scope>NUCLEOTIDE SEQUENCE</scope>
    <source>
        <strain evidence="4">CBS 269.34</strain>
    </source>
</reference>
<dbReference type="OrthoDB" id="2018906at2759"/>
<evidence type="ECO:0000313" key="4">
    <source>
        <dbReference type="EMBL" id="KAF2495303.1"/>
    </source>
</evidence>
<evidence type="ECO:0008006" key="6">
    <source>
        <dbReference type="Google" id="ProtNLM"/>
    </source>
</evidence>
<keyword evidence="5" id="KW-1185">Reference proteome</keyword>
<accession>A0A6A6QU95</accession>
<evidence type="ECO:0000259" key="3">
    <source>
        <dbReference type="Pfam" id="PF06863"/>
    </source>
</evidence>
<dbReference type="Proteomes" id="UP000799750">
    <property type="component" value="Unassembled WGS sequence"/>
</dbReference>
<dbReference type="EMBL" id="MU004189">
    <property type="protein sequence ID" value="KAF2495303.1"/>
    <property type="molecule type" value="Genomic_DNA"/>
</dbReference>
<keyword evidence="1" id="KW-0732">Signal</keyword>
<dbReference type="Pfam" id="PF06742">
    <property type="entry name" value="DUF1214"/>
    <property type="match status" value="1"/>
</dbReference>
<feature type="signal peptide" evidence="1">
    <location>
        <begin position="1"/>
        <end position="17"/>
    </location>
</feature>
<dbReference type="AlphaFoldDB" id="A0A6A6QU95"/>
<feature type="chain" id="PRO_5025367532" description="DUF1254-domain-containing protein" evidence="1">
    <location>
        <begin position="18"/>
        <end position="474"/>
    </location>
</feature>
<gene>
    <name evidence="4" type="ORF">BU16DRAFT_386127</name>
</gene>
<feature type="domain" description="DUF1254" evidence="3">
    <location>
        <begin position="68"/>
        <end position="200"/>
    </location>
</feature>
<proteinExistence type="predicted"/>
<dbReference type="InterPro" id="IPR037050">
    <property type="entry name" value="DUF1254_sf"/>
</dbReference>
<organism evidence="4 5">
    <name type="scientific">Lophium mytilinum</name>
    <dbReference type="NCBI Taxonomy" id="390894"/>
    <lineage>
        <taxon>Eukaryota</taxon>
        <taxon>Fungi</taxon>
        <taxon>Dikarya</taxon>
        <taxon>Ascomycota</taxon>
        <taxon>Pezizomycotina</taxon>
        <taxon>Dothideomycetes</taxon>
        <taxon>Pleosporomycetidae</taxon>
        <taxon>Mytilinidiales</taxon>
        <taxon>Mytilinidiaceae</taxon>
        <taxon>Lophium</taxon>
    </lineage>
</organism>
<protein>
    <recommendedName>
        <fullName evidence="6">DUF1254-domain-containing protein</fullName>
    </recommendedName>
</protein>
<dbReference type="PANTHER" id="PTHR36509:SF2">
    <property type="entry name" value="BLL3101 PROTEIN"/>
    <property type="match status" value="1"/>
</dbReference>
<dbReference type="InterPro" id="IPR037049">
    <property type="entry name" value="DUF1214_C_sf"/>
</dbReference>
<evidence type="ECO:0000256" key="1">
    <source>
        <dbReference type="SAM" id="SignalP"/>
    </source>
</evidence>
<dbReference type="InterPro" id="IPR010621">
    <property type="entry name" value="DUF1214"/>
</dbReference>